<protein>
    <submittedName>
        <fullName evidence="1">Uncharacterized protein</fullName>
    </submittedName>
</protein>
<sequence length="196" mass="23005">MCGIETYLDLVDNPLVEASQLKEIKTRYNTQTGVINDVIHEKNKIKEVLKKQYWKNTNNLKNQYNQNLRNLKKENRQLNKERNSIKQKYNTLLRKKRLKLNTQLEKENETLKKLLNIKRNNTPVPDWLREAVFERDNRQCVECGHKGSIDNPLTVDHRLPRFVGGPNSMENLKTLCEKHNMGKGPGLDETILKEAK</sequence>
<name>A0ACA8R4E2_METAZ</name>
<dbReference type="Proteomes" id="UP000825015">
    <property type="component" value="Chromosome"/>
</dbReference>
<evidence type="ECO:0000313" key="1">
    <source>
        <dbReference type="EMBL" id="BBL62398.1"/>
    </source>
</evidence>
<keyword evidence="2" id="KW-1185">Reference proteome</keyword>
<evidence type="ECO:0000313" key="2">
    <source>
        <dbReference type="Proteomes" id="UP000825015"/>
    </source>
</evidence>
<accession>A0ACA8R4E2</accession>
<reference evidence="1" key="1">
    <citation type="submission" date="2019-06" db="EMBL/GenBank/DDBJ databases">
        <title>Complete genome sequence of Methanobrevibacter arboriphilus strain SA.</title>
        <authorList>
            <person name="Asakawa S."/>
        </authorList>
    </citation>
    <scope>NUCLEOTIDE SEQUENCE</scope>
    <source>
        <strain evidence="1">SA</strain>
    </source>
</reference>
<dbReference type="EMBL" id="AP019779">
    <property type="protein sequence ID" value="BBL62398.1"/>
    <property type="molecule type" value="Genomic_DNA"/>
</dbReference>
<proteinExistence type="predicted"/>
<organism evidence="1 2">
    <name type="scientific">Methanobrevibacter arboriphilus</name>
    <dbReference type="NCBI Taxonomy" id="39441"/>
    <lineage>
        <taxon>Archaea</taxon>
        <taxon>Methanobacteriati</taxon>
        <taxon>Methanobacteriota</taxon>
        <taxon>Methanomada group</taxon>
        <taxon>Methanobacteria</taxon>
        <taxon>Methanobacteriales</taxon>
        <taxon>Methanobacteriaceae</taxon>
        <taxon>Methanobrevibacter</taxon>
    </lineage>
</organism>
<gene>
    <name evidence="1" type="ORF">MarbSA_14380</name>
</gene>